<keyword evidence="9 10" id="KW-0326">Glycosidase</keyword>
<organism evidence="13 14">
    <name type="scientific">Hyaloscypha variabilis (strain UAMH 11265 / GT02V1 / F)</name>
    <name type="common">Meliniomyces variabilis</name>
    <dbReference type="NCBI Taxonomy" id="1149755"/>
    <lineage>
        <taxon>Eukaryota</taxon>
        <taxon>Fungi</taxon>
        <taxon>Dikarya</taxon>
        <taxon>Ascomycota</taxon>
        <taxon>Pezizomycotina</taxon>
        <taxon>Leotiomycetes</taxon>
        <taxon>Helotiales</taxon>
        <taxon>Hyaloscyphaceae</taxon>
        <taxon>Hyaloscypha</taxon>
        <taxon>Hyaloscypha variabilis</taxon>
    </lineage>
</organism>
<dbReference type="Gene3D" id="3.20.20.70">
    <property type="entry name" value="Aldolase class I"/>
    <property type="match status" value="1"/>
</dbReference>
<evidence type="ECO:0000256" key="2">
    <source>
        <dbReference type="ARBA" id="ARBA00003969"/>
    </source>
</evidence>
<dbReference type="InterPro" id="IPR041233">
    <property type="entry name" value="Melibiase_C"/>
</dbReference>
<dbReference type="InterPro" id="IPR013780">
    <property type="entry name" value="Glyco_hydro_b"/>
</dbReference>
<dbReference type="PANTHER" id="PTHR11452">
    <property type="entry name" value="ALPHA-GALACTOSIDASE/ALPHA-N-ACETYLGALACTOSAMINIDASE"/>
    <property type="match status" value="1"/>
</dbReference>
<feature type="chain" id="PRO_5014417983" description="Alpha-galactosidase" evidence="11">
    <location>
        <begin position="18"/>
        <end position="431"/>
    </location>
</feature>
<dbReference type="PRINTS" id="PR00740">
    <property type="entry name" value="GLHYDRLASE27"/>
</dbReference>
<dbReference type="OrthoDB" id="5795902at2759"/>
<evidence type="ECO:0000256" key="9">
    <source>
        <dbReference type="ARBA" id="ARBA00023295"/>
    </source>
</evidence>
<dbReference type="PANTHER" id="PTHR11452:SF61">
    <property type="entry name" value="ALPHA-GALACTOSIDASE B-RELATED"/>
    <property type="match status" value="1"/>
</dbReference>
<evidence type="ECO:0000256" key="7">
    <source>
        <dbReference type="ARBA" id="ARBA00022801"/>
    </source>
</evidence>
<evidence type="ECO:0000259" key="12">
    <source>
        <dbReference type="Pfam" id="PF17801"/>
    </source>
</evidence>
<keyword evidence="8" id="KW-0325">Glycoprotein</keyword>
<keyword evidence="10" id="KW-1015">Disulfide bond</keyword>
<dbReference type="Gene3D" id="2.60.40.1180">
    <property type="entry name" value="Golgi alpha-mannosidase II"/>
    <property type="match status" value="1"/>
</dbReference>
<comment type="similarity">
    <text evidence="4 10">Belongs to the glycosyl hydrolase 27 family.</text>
</comment>
<dbReference type="Pfam" id="PF17801">
    <property type="entry name" value="Melibiase_C"/>
    <property type="match status" value="1"/>
</dbReference>
<dbReference type="PROSITE" id="PS00512">
    <property type="entry name" value="ALPHA_GALACTOSIDASE"/>
    <property type="match status" value="1"/>
</dbReference>
<comment type="catalytic activity">
    <reaction evidence="1 10">
        <text>Hydrolysis of terminal, non-reducing alpha-D-galactose residues in alpha-D-galactosides, including galactose oligosaccharides, galactomannans and galactolipids.</text>
        <dbReference type="EC" id="3.2.1.22"/>
    </reaction>
</comment>
<evidence type="ECO:0000256" key="5">
    <source>
        <dbReference type="ARBA" id="ARBA00022525"/>
    </source>
</evidence>
<dbReference type="InterPro" id="IPR000111">
    <property type="entry name" value="Glyco_hydro_27/36_CS"/>
</dbReference>
<dbReference type="AlphaFoldDB" id="A0A2J6R2G5"/>
<evidence type="ECO:0000256" key="8">
    <source>
        <dbReference type="ARBA" id="ARBA00023180"/>
    </source>
</evidence>
<dbReference type="Pfam" id="PF16499">
    <property type="entry name" value="Melibiase_2"/>
    <property type="match status" value="2"/>
</dbReference>
<keyword evidence="6 11" id="KW-0732">Signal</keyword>
<keyword evidence="7 10" id="KW-0378">Hydrolase</keyword>
<evidence type="ECO:0000256" key="3">
    <source>
        <dbReference type="ARBA" id="ARBA00004613"/>
    </source>
</evidence>
<dbReference type="SUPFAM" id="SSF51011">
    <property type="entry name" value="Glycosyl hydrolase domain"/>
    <property type="match status" value="1"/>
</dbReference>
<dbReference type="EMBL" id="KZ613958">
    <property type="protein sequence ID" value="PMD32714.1"/>
    <property type="molecule type" value="Genomic_DNA"/>
</dbReference>
<evidence type="ECO:0000256" key="1">
    <source>
        <dbReference type="ARBA" id="ARBA00001255"/>
    </source>
</evidence>
<dbReference type="CDD" id="cd14792">
    <property type="entry name" value="GH27"/>
    <property type="match status" value="1"/>
</dbReference>
<evidence type="ECO:0000256" key="10">
    <source>
        <dbReference type="RuleBase" id="RU361168"/>
    </source>
</evidence>
<dbReference type="GO" id="GO:0005576">
    <property type="term" value="C:extracellular region"/>
    <property type="evidence" value="ECO:0007669"/>
    <property type="project" value="UniProtKB-SubCell"/>
</dbReference>
<dbReference type="Proteomes" id="UP000235786">
    <property type="component" value="Unassembled WGS sequence"/>
</dbReference>
<evidence type="ECO:0000313" key="13">
    <source>
        <dbReference type="EMBL" id="PMD32714.1"/>
    </source>
</evidence>
<feature type="signal peptide" evidence="11">
    <location>
        <begin position="1"/>
        <end position="17"/>
    </location>
</feature>
<evidence type="ECO:0000313" key="14">
    <source>
        <dbReference type="Proteomes" id="UP000235786"/>
    </source>
</evidence>
<keyword evidence="14" id="KW-1185">Reference proteome</keyword>
<evidence type="ECO:0000256" key="6">
    <source>
        <dbReference type="ARBA" id="ARBA00022729"/>
    </source>
</evidence>
<gene>
    <name evidence="13" type="ORF">L207DRAFT_590407</name>
</gene>
<sequence>MYISIAFALFSVQAINALVLKHGVGKLPALGWNSWNAFGCNINETNILTAANQLVSLGLKDVGYEYVNIDDCWAVKTGRDNLTGQILPEPTKFPSGISGVADQIHTLGLKVGIYGSAGTETCGGYPAQIGHEYLDAATFASWGIDYFKYDNCYVPANWTDKYVACVPDQWQKYGPYINGTCAPSTSDAPPGYDWSQSNTSHRYEIMRDALLAQNRTILFSLCEWGQADVEEWGNATGNSWRISGDINPWWARVAEILNENSFLLNSVNFWGHNDADMLEIGNGNLTLAESRSHFAFWAAMKSPLIIGTELETLPANLLDILKNKYLLEFSQDEVYGGPATPYKWGTNPDWTFNATNPAEYWSGVSTAGVLVLALNTLDTNVTREIRWSEVPHLDAGSDAFTVKDIWSGKNLGCVQEGIKTMVESHDTVGKL</sequence>
<proteinExistence type="inferred from homology"/>
<reference evidence="13 14" key="1">
    <citation type="submission" date="2016-04" db="EMBL/GenBank/DDBJ databases">
        <title>A degradative enzymes factory behind the ericoid mycorrhizal symbiosis.</title>
        <authorList>
            <consortium name="DOE Joint Genome Institute"/>
            <person name="Martino E."/>
            <person name="Morin E."/>
            <person name="Grelet G."/>
            <person name="Kuo A."/>
            <person name="Kohler A."/>
            <person name="Daghino S."/>
            <person name="Barry K."/>
            <person name="Choi C."/>
            <person name="Cichocki N."/>
            <person name="Clum A."/>
            <person name="Copeland A."/>
            <person name="Hainaut M."/>
            <person name="Haridas S."/>
            <person name="Labutti K."/>
            <person name="Lindquist E."/>
            <person name="Lipzen A."/>
            <person name="Khouja H.-R."/>
            <person name="Murat C."/>
            <person name="Ohm R."/>
            <person name="Olson A."/>
            <person name="Spatafora J."/>
            <person name="Veneault-Fourrey C."/>
            <person name="Henrissat B."/>
            <person name="Grigoriev I."/>
            <person name="Martin F."/>
            <person name="Perotto S."/>
        </authorList>
    </citation>
    <scope>NUCLEOTIDE SEQUENCE [LARGE SCALE GENOMIC DNA]</scope>
    <source>
        <strain evidence="13 14">F</strain>
    </source>
</reference>
<comment type="subcellular location">
    <subcellularLocation>
        <location evidence="3">Secreted</location>
    </subcellularLocation>
</comment>
<dbReference type="GO" id="GO:0004557">
    <property type="term" value="F:alpha-galactosidase activity"/>
    <property type="evidence" value="ECO:0007669"/>
    <property type="project" value="UniProtKB-EC"/>
</dbReference>
<name>A0A2J6R2G5_HYAVF</name>
<dbReference type="EC" id="3.2.1.22" evidence="10"/>
<comment type="function">
    <text evidence="2">Hydrolyzes a variety of simple alpha-D-galactoside as well as more complex molecules such as oligosaccharides and polysaccharides.</text>
</comment>
<dbReference type="InterPro" id="IPR002241">
    <property type="entry name" value="Glyco_hydro_27"/>
</dbReference>
<protein>
    <recommendedName>
        <fullName evidence="10">Alpha-galactosidase</fullName>
        <ecNumber evidence="10">3.2.1.22</ecNumber>
    </recommendedName>
    <alternativeName>
        <fullName evidence="10">Melibiase</fullName>
    </alternativeName>
</protein>
<evidence type="ECO:0000256" key="4">
    <source>
        <dbReference type="ARBA" id="ARBA00009743"/>
    </source>
</evidence>
<accession>A0A2J6R2G5</accession>
<keyword evidence="5" id="KW-0964">Secreted</keyword>
<dbReference type="InterPro" id="IPR013785">
    <property type="entry name" value="Aldolase_TIM"/>
</dbReference>
<dbReference type="STRING" id="1149755.A0A2J6R2G5"/>
<feature type="domain" description="Alpha galactosidase C-terminal" evidence="12">
    <location>
        <begin position="356"/>
        <end position="428"/>
    </location>
</feature>
<dbReference type="SUPFAM" id="SSF51445">
    <property type="entry name" value="(Trans)glycosidases"/>
    <property type="match status" value="1"/>
</dbReference>
<dbReference type="InterPro" id="IPR017853">
    <property type="entry name" value="GH"/>
</dbReference>
<evidence type="ECO:0000256" key="11">
    <source>
        <dbReference type="SAM" id="SignalP"/>
    </source>
</evidence>
<dbReference type="GO" id="GO:0005975">
    <property type="term" value="P:carbohydrate metabolic process"/>
    <property type="evidence" value="ECO:0007669"/>
    <property type="project" value="InterPro"/>
</dbReference>